<dbReference type="GO" id="GO:0006103">
    <property type="term" value="P:2-oxoglutarate metabolic process"/>
    <property type="evidence" value="ECO:0007669"/>
    <property type="project" value="InterPro"/>
</dbReference>
<comment type="similarity">
    <text evidence="3">Belongs to the alpha-ketoglutarate dehydrogenase component 4 family.</text>
</comment>
<dbReference type="InterPro" id="IPR020373">
    <property type="entry name" value="Kgd4/YMR-31"/>
</dbReference>
<dbReference type="GO" id="GO:0005739">
    <property type="term" value="C:mitochondrion"/>
    <property type="evidence" value="ECO:0007669"/>
    <property type="project" value="UniProtKB-SubCell"/>
</dbReference>
<gene>
    <name evidence="4" type="ORF">HG537_0D00280</name>
</gene>
<organism evidence="4 5">
    <name type="scientific">Torulaspora globosa</name>
    <dbReference type="NCBI Taxonomy" id="48254"/>
    <lineage>
        <taxon>Eukaryota</taxon>
        <taxon>Fungi</taxon>
        <taxon>Dikarya</taxon>
        <taxon>Ascomycota</taxon>
        <taxon>Saccharomycotina</taxon>
        <taxon>Saccharomycetes</taxon>
        <taxon>Saccharomycetales</taxon>
        <taxon>Saccharomycetaceae</taxon>
        <taxon>Torulaspora</taxon>
    </lineage>
</organism>
<name>A0A7H9HQK8_9SACH</name>
<evidence type="ECO:0000313" key="4">
    <source>
        <dbReference type="EMBL" id="QLQ80028.1"/>
    </source>
</evidence>
<dbReference type="PANTHER" id="PTHR31601:SF2">
    <property type="entry name" value="ALPHA-KETOGLUTARATE DEHYDROGENASE COMPONENT 4"/>
    <property type="match status" value="1"/>
</dbReference>
<protein>
    <submittedName>
        <fullName evidence="4">Uncharacterized protein</fullName>
    </submittedName>
</protein>
<sequence>MRKTVVKLAQVYTPMIRFVGGRHPQIKHSGGVKCHPCTVDGLLPGSEGCVPVGEFLSKQKPFQVFSYRSSKSSGQSGVASSPAGSAAAELAEKNRSRYAFVERPLKNNELDSIFELPARFRYKPISDLEAEAINGGGAL</sequence>
<dbReference type="GO" id="GO:0004591">
    <property type="term" value="F:oxoglutarate dehydrogenase (succinyl-transferring) activity"/>
    <property type="evidence" value="ECO:0007669"/>
    <property type="project" value="TreeGrafter"/>
</dbReference>
<dbReference type="OrthoDB" id="2116030at2759"/>
<evidence type="ECO:0000256" key="2">
    <source>
        <dbReference type="ARBA" id="ARBA00023128"/>
    </source>
</evidence>
<dbReference type="PANTHER" id="PTHR31601">
    <property type="entry name" value="28S RIBOSOMAL PROTEIN S36, MITOCHONDRIAL"/>
    <property type="match status" value="1"/>
</dbReference>
<evidence type="ECO:0000256" key="3">
    <source>
        <dbReference type="ARBA" id="ARBA00043970"/>
    </source>
</evidence>
<proteinExistence type="inferred from homology"/>
<accession>A0A7H9HQK8</accession>
<evidence type="ECO:0000313" key="5">
    <source>
        <dbReference type="Proteomes" id="UP000510647"/>
    </source>
</evidence>
<dbReference type="Pfam" id="PF10937">
    <property type="entry name" value="Kgd4-YMR31"/>
    <property type="match status" value="1"/>
</dbReference>
<comment type="subcellular location">
    <subcellularLocation>
        <location evidence="1">Mitochondrion</location>
    </subcellularLocation>
</comment>
<dbReference type="EMBL" id="CP059270">
    <property type="protein sequence ID" value="QLQ80028.1"/>
    <property type="molecule type" value="Genomic_DNA"/>
</dbReference>
<reference evidence="4 5" key="1">
    <citation type="submission" date="2020-06" db="EMBL/GenBank/DDBJ databases">
        <title>The yeast mating-type switching endonuclease HO is a domesticated member of an unorthodox homing genetic element family.</title>
        <authorList>
            <person name="Coughlan A.Y."/>
            <person name="Lombardi L."/>
            <person name="Braun-Galleani S."/>
            <person name="Martos A.R."/>
            <person name="Galeote V."/>
            <person name="Bigey F."/>
            <person name="Dequin S."/>
            <person name="Byrne K.P."/>
            <person name="Wolfe K.H."/>
        </authorList>
    </citation>
    <scope>NUCLEOTIDE SEQUENCE [LARGE SCALE GENOMIC DNA]</scope>
    <source>
        <strain evidence="4 5">CBS2947</strain>
    </source>
</reference>
<keyword evidence="5" id="KW-1185">Reference proteome</keyword>
<keyword evidence="2" id="KW-0496">Mitochondrion</keyword>
<evidence type="ECO:0000256" key="1">
    <source>
        <dbReference type="ARBA" id="ARBA00004173"/>
    </source>
</evidence>
<dbReference type="Proteomes" id="UP000510647">
    <property type="component" value="Chromosome 4"/>
</dbReference>
<dbReference type="AlphaFoldDB" id="A0A7H9HQK8"/>